<organism evidence="3 4">
    <name type="scientific">Stylonychia lemnae</name>
    <name type="common">Ciliate</name>
    <dbReference type="NCBI Taxonomy" id="5949"/>
    <lineage>
        <taxon>Eukaryota</taxon>
        <taxon>Sar</taxon>
        <taxon>Alveolata</taxon>
        <taxon>Ciliophora</taxon>
        <taxon>Intramacronucleata</taxon>
        <taxon>Spirotrichea</taxon>
        <taxon>Stichotrichia</taxon>
        <taxon>Sporadotrichida</taxon>
        <taxon>Oxytrichidae</taxon>
        <taxon>Stylonychinae</taxon>
        <taxon>Stylonychia</taxon>
    </lineage>
</organism>
<accession>A0A078ACU6</accession>
<evidence type="ECO:0000313" key="3">
    <source>
        <dbReference type="EMBL" id="CDW80024.1"/>
    </source>
</evidence>
<protein>
    <submittedName>
        <fullName evidence="3">Uncharacterized protein</fullName>
    </submittedName>
</protein>
<feature type="region of interest" description="Disordered" evidence="2">
    <location>
        <begin position="1"/>
        <end position="20"/>
    </location>
</feature>
<gene>
    <name evidence="3" type="primary">Contig11244.g12008</name>
    <name evidence="3" type="ORF">STYLEM_9018</name>
</gene>
<dbReference type="AlphaFoldDB" id="A0A078ACU6"/>
<evidence type="ECO:0000256" key="2">
    <source>
        <dbReference type="SAM" id="MobiDB-lite"/>
    </source>
</evidence>
<evidence type="ECO:0000256" key="1">
    <source>
        <dbReference type="SAM" id="Coils"/>
    </source>
</evidence>
<dbReference type="InParanoid" id="A0A078ACU6"/>
<feature type="compositionally biased region" description="Polar residues" evidence="2">
    <location>
        <begin position="7"/>
        <end position="16"/>
    </location>
</feature>
<name>A0A078ACU6_STYLE</name>
<feature type="coiled-coil region" evidence="1">
    <location>
        <begin position="23"/>
        <end position="88"/>
    </location>
</feature>
<dbReference type="Proteomes" id="UP000039865">
    <property type="component" value="Unassembled WGS sequence"/>
</dbReference>
<evidence type="ECO:0000313" key="4">
    <source>
        <dbReference type="Proteomes" id="UP000039865"/>
    </source>
</evidence>
<proteinExistence type="predicted"/>
<keyword evidence="1" id="KW-0175">Coiled coil</keyword>
<reference evidence="3 4" key="1">
    <citation type="submission" date="2014-06" db="EMBL/GenBank/DDBJ databases">
        <authorList>
            <person name="Swart Estienne"/>
        </authorList>
    </citation>
    <scope>NUCLEOTIDE SEQUENCE [LARGE SCALE GENOMIC DNA]</scope>
    <source>
        <strain evidence="3 4">130c</strain>
    </source>
</reference>
<feature type="coiled-coil region" evidence="1">
    <location>
        <begin position="137"/>
        <end position="199"/>
    </location>
</feature>
<dbReference type="EMBL" id="CCKQ01008565">
    <property type="protein sequence ID" value="CDW80024.1"/>
    <property type="molecule type" value="Genomic_DNA"/>
</dbReference>
<sequence>MDDYDEVSNSSTQNSDTQREELLKQHALDKKKIKLLKKALKEEIAQRQKYEADLEKATTKIIQMSKNLEEKEDKYLKLYQENVTMNEKLSEFSSNITSKNFIAQYRESKEIISAMEKQLDDSGLVHKELIYNKEEIIKDLERQISQQENYIKNLKREIENASQSENQVNDKILSLEQIIDEKDQMIEEYRLQIWQLKEDQMNKEQVIEALSNSLGNKGEEAAQLAQKLAVIKNQLIDAGTFDQRYIVQKRTKFGVTDRYIQFLRDTEEEGEFFLQITRKDGSKRKRIPVLLIEQIENIDGVNFNMIVLEIQNKNDNRFKNGKSNRMSGMFNPTKWVKMPFVKSIRGKQVYILHFESEHLNSIIESFKKVRLLALEKVQEQAEMVDELMKQAESQYEIVHFD</sequence>
<keyword evidence="4" id="KW-1185">Reference proteome</keyword>